<protein>
    <recommendedName>
        <fullName evidence="5">2-dehydro-3-deoxy-phosphogluconate aldolase</fullName>
        <ecNumber evidence="5">4.1.2.14</ecNumber>
    </recommendedName>
</protein>
<evidence type="ECO:0000256" key="2">
    <source>
        <dbReference type="ARBA" id="ARBA00004736"/>
    </source>
</evidence>
<dbReference type="GO" id="GO:0008675">
    <property type="term" value="F:2-dehydro-3-deoxy-phosphogluconate aldolase activity"/>
    <property type="evidence" value="ECO:0007669"/>
    <property type="project" value="UniProtKB-EC"/>
</dbReference>
<dbReference type="EMBL" id="CP036501">
    <property type="protein sequence ID" value="UZP74242.1"/>
    <property type="molecule type" value="Genomic_DNA"/>
</dbReference>
<evidence type="ECO:0000256" key="4">
    <source>
        <dbReference type="ARBA" id="ARBA00011233"/>
    </source>
</evidence>
<name>A0ABY6Q6E7_9GAMM</name>
<comment type="catalytic activity">
    <reaction evidence="1">
        <text>2-dehydro-3-deoxy-6-phospho-D-gluconate = D-glyceraldehyde 3-phosphate + pyruvate</text>
        <dbReference type="Rhea" id="RHEA:17089"/>
        <dbReference type="ChEBI" id="CHEBI:15361"/>
        <dbReference type="ChEBI" id="CHEBI:57569"/>
        <dbReference type="ChEBI" id="CHEBI:59776"/>
        <dbReference type="EC" id="4.1.2.14"/>
    </reaction>
</comment>
<comment type="pathway">
    <text evidence="2">Carbohydrate acid metabolism; 2-dehydro-3-deoxy-D-gluconate degradation; D-glyceraldehyde 3-phosphate and pyruvate from 2-dehydro-3-deoxy-D-gluconate: step 2/2.</text>
</comment>
<accession>A0ABY6Q6E7</accession>
<dbReference type="InterPro" id="IPR013785">
    <property type="entry name" value="Aldolase_TIM"/>
</dbReference>
<dbReference type="NCBIfam" id="TIGR01182">
    <property type="entry name" value="eda"/>
    <property type="match status" value="1"/>
</dbReference>
<dbReference type="GO" id="GO:0008700">
    <property type="term" value="F:(R,S)-4-hydroxy-2-oxoglutarate aldolase activity"/>
    <property type="evidence" value="ECO:0007669"/>
    <property type="project" value="UniProtKB-EC"/>
</dbReference>
<dbReference type="RefSeq" id="WP_279243055.1">
    <property type="nucleotide sequence ID" value="NZ_CP036501.1"/>
</dbReference>
<dbReference type="Pfam" id="PF01081">
    <property type="entry name" value="Aldolase"/>
    <property type="match status" value="1"/>
</dbReference>
<evidence type="ECO:0000256" key="5">
    <source>
        <dbReference type="ARBA" id="ARBA00013063"/>
    </source>
</evidence>
<dbReference type="PROSITE" id="PS00159">
    <property type="entry name" value="ALDOLASE_KDPG_KHG_1"/>
    <property type="match status" value="1"/>
</dbReference>
<keyword evidence="7" id="KW-0704">Schiff base</keyword>
<gene>
    <name evidence="9" type="primary">eda</name>
    <name evidence="9" type="ORF">E0F26_05560</name>
</gene>
<reference evidence="9 10" key="1">
    <citation type="submission" date="2019-02" db="EMBL/GenBank/DDBJ databases">
        <title>Halieaceae_genomes.</title>
        <authorList>
            <person name="Li S.-H."/>
        </authorList>
    </citation>
    <scope>NUCLEOTIDE SEQUENCE [LARGE SCALE GENOMIC DNA]</scope>
    <source>
        <strain evidence="9 10">JH123</strain>
    </source>
</reference>
<dbReference type="PROSITE" id="PS00160">
    <property type="entry name" value="ALDOLASE_KDPG_KHG_2"/>
    <property type="match status" value="1"/>
</dbReference>
<evidence type="ECO:0000256" key="8">
    <source>
        <dbReference type="ARBA" id="ARBA00023277"/>
    </source>
</evidence>
<dbReference type="InterPro" id="IPR000887">
    <property type="entry name" value="Aldlse_KDPG_KHG"/>
</dbReference>
<keyword evidence="8" id="KW-0119">Carbohydrate metabolism</keyword>
<dbReference type="NCBIfam" id="NF004325">
    <property type="entry name" value="PRK05718.1"/>
    <property type="match status" value="1"/>
</dbReference>
<keyword evidence="10" id="KW-1185">Reference proteome</keyword>
<dbReference type="EC" id="4.1.2.14" evidence="5"/>
<comment type="similarity">
    <text evidence="3">Belongs to the KHG/KDPG aldolase family.</text>
</comment>
<dbReference type="InterPro" id="IPR031338">
    <property type="entry name" value="KDPG/KHG_AS_2"/>
</dbReference>
<dbReference type="PANTHER" id="PTHR30246:SF1">
    <property type="entry name" value="2-DEHYDRO-3-DEOXY-6-PHOSPHOGALACTONATE ALDOLASE-RELATED"/>
    <property type="match status" value="1"/>
</dbReference>
<evidence type="ECO:0000313" key="9">
    <source>
        <dbReference type="EMBL" id="UZP74242.1"/>
    </source>
</evidence>
<dbReference type="InterPro" id="IPR031337">
    <property type="entry name" value="KDPG/KHG_AS_1"/>
</dbReference>
<proteinExistence type="inferred from homology"/>
<organism evidence="9 10">
    <name type="scientific">Candidatus Paraluminiphilus aquimaris</name>
    <dbReference type="NCBI Taxonomy" id="2518994"/>
    <lineage>
        <taxon>Bacteria</taxon>
        <taxon>Pseudomonadati</taxon>
        <taxon>Pseudomonadota</taxon>
        <taxon>Gammaproteobacteria</taxon>
        <taxon>Cellvibrionales</taxon>
        <taxon>Halieaceae</taxon>
        <taxon>Candidatus Paraluminiphilus</taxon>
    </lineage>
</organism>
<dbReference type="SUPFAM" id="SSF51569">
    <property type="entry name" value="Aldolase"/>
    <property type="match status" value="1"/>
</dbReference>
<evidence type="ECO:0000256" key="1">
    <source>
        <dbReference type="ARBA" id="ARBA00000654"/>
    </source>
</evidence>
<dbReference type="CDD" id="cd00452">
    <property type="entry name" value="KDPG_aldolase"/>
    <property type="match status" value="1"/>
</dbReference>
<evidence type="ECO:0000256" key="6">
    <source>
        <dbReference type="ARBA" id="ARBA00023239"/>
    </source>
</evidence>
<dbReference type="PANTHER" id="PTHR30246">
    <property type="entry name" value="2-KETO-3-DEOXY-6-PHOSPHOGLUCONATE ALDOLASE"/>
    <property type="match status" value="1"/>
</dbReference>
<sequence length="208" mass="21632">MTASYDFLNASPVIPVIAIESLEHAIPLAEALVAGGIINLEVTLRTQYGLDAIRQISEHVPAANVGVGTVCSAKEFDAALDAGASFVVSPGQSDELFERALLTDIPFLPGAVTATEVMAAKTAGFSILKFFPAGTSGGAAAIKAFSGPFADIQFVPTGGIKPDNAHEYLSLSNVRAVGGTWLTPSEAIQTGRWDEIEAIARRASTLSK</sequence>
<evidence type="ECO:0000256" key="7">
    <source>
        <dbReference type="ARBA" id="ARBA00023270"/>
    </source>
</evidence>
<evidence type="ECO:0000313" key="10">
    <source>
        <dbReference type="Proteomes" id="UP001317963"/>
    </source>
</evidence>
<comment type="subunit">
    <text evidence="4">Homotrimer.</text>
</comment>
<dbReference type="Gene3D" id="3.20.20.70">
    <property type="entry name" value="Aldolase class I"/>
    <property type="match status" value="1"/>
</dbReference>
<dbReference type="Proteomes" id="UP001317963">
    <property type="component" value="Chromosome"/>
</dbReference>
<evidence type="ECO:0000256" key="3">
    <source>
        <dbReference type="ARBA" id="ARBA00006906"/>
    </source>
</evidence>
<keyword evidence="6 9" id="KW-0456">Lyase</keyword>